<evidence type="ECO:0000313" key="5">
    <source>
        <dbReference type="Proteomes" id="UP000503164"/>
    </source>
</evidence>
<feature type="domain" description="Peptidase S1" evidence="3">
    <location>
        <begin position="94"/>
        <end position="279"/>
    </location>
</feature>
<feature type="chain" id="PRO_5042255885" evidence="2">
    <location>
        <begin position="40"/>
        <end position="291"/>
    </location>
</feature>
<dbReference type="EMBL" id="CP048050">
    <property type="protein sequence ID" value="QIS46524.1"/>
    <property type="molecule type" value="Genomic_DNA"/>
</dbReference>
<dbReference type="Pfam" id="PF00089">
    <property type="entry name" value="Trypsin"/>
    <property type="match status" value="1"/>
</dbReference>
<organism evidence="4 5">
    <name type="scientific">Clavibacter capsici</name>
    <dbReference type="NCBI Taxonomy" id="1874630"/>
    <lineage>
        <taxon>Bacteria</taxon>
        <taxon>Bacillati</taxon>
        <taxon>Actinomycetota</taxon>
        <taxon>Actinomycetes</taxon>
        <taxon>Micrococcales</taxon>
        <taxon>Microbacteriaceae</taxon>
        <taxon>Clavibacter</taxon>
    </lineage>
</organism>
<dbReference type="InterPro" id="IPR001254">
    <property type="entry name" value="Trypsin_dom"/>
</dbReference>
<dbReference type="Gene3D" id="2.40.10.10">
    <property type="entry name" value="Trypsin-like serine proteases"/>
    <property type="match status" value="2"/>
</dbReference>
<accession>A0AAE6XTL6</accession>
<dbReference type="AlphaFoldDB" id="A0AAE6XTL6"/>
<dbReference type="InterPro" id="IPR033116">
    <property type="entry name" value="TRYPSIN_SER"/>
</dbReference>
<keyword evidence="4" id="KW-0614">Plasmid</keyword>
<evidence type="ECO:0000256" key="1">
    <source>
        <dbReference type="SAM" id="MobiDB-lite"/>
    </source>
</evidence>
<protein>
    <submittedName>
        <fullName evidence="4">S1 family peptidase</fullName>
    </submittedName>
</protein>
<feature type="region of interest" description="Disordered" evidence="1">
    <location>
        <begin position="215"/>
        <end position="254"/>
    </location>
</feature>
<dbReference type="SUPFAM" id="SSF50494">
    <property type="entry name" value="Trypsin-like serine proteases"/>
    <property type="match status" value="1"/>
</dbReference>
<evidence type="ECO:0000256" key="2">
    <source>
        <dbReference type="SAM" id="SignalP"/>
    </source>
</evidence>
<proteinExistence type="predicted"/>
<feature type="signal peptide" evidence="2">
    <location>
        <begin position="1"/>
        <end position="39"/>
    </location>
</feature>
<dbReference type="InterPro" id="IPR043504">
    <property type="entry name" value="Peptidase_S1_PA_chymotrypsin"/>
</dbReference>
<dbReference type="GO" id="GO:0004252">
    <property type="term" value="F:serine-type endopeptidase activity"/>
    <property type="evidence" value="ECO:0007669"/>
    <property type="project" value="InterPro"/>
</dbReference>
<geneLocation type="plasmid" evidence="4 5">
    <name>pCM2_1101</name>
</geneLocation>
<evidence type="ECO:0000313" key="4">
    <source>
        <dbReference type="EMBL" id="QIS46524.1"/>
    </source>
</evidence>
<keyword evidence="2" id="KW-0732">Signal</keyword>
<dbReference type="GO" id="GO:0006508">
    <property type="term" value="P:proteolysis"/>
    <property type="evidence" value="ECO:0007669"/>
    <property type="project" value="InterPro"/>
</dbReference>
<dbReference type="InterPro" id="IPR009003">
    <property type="entry name" value="Peptidase_S1_PA"/>
</dbReference>
<keyword evidence="5" id="KW-1185">Reference proteome</keyword>
<dbReference type="Proteomes" id="UP000503164">
    <property type="component" value="Plasmid pCM2_1101"/>
</dbReference>
<reference evidence="4 5" key="1">
    <citation type="journal article" date="2020" name="Mol. Plant Pathol.">
        <title>Plasmid composition and the chpG gene determine the virulence level of Clavibacter capsici natural isolates in pepper.</title>
        <authorList>
            <person name="Hwang I.S."/>
            <person name="Lee H.M."/>
            <person name="Oh E.J."/>
            <person name="Lee S."/>
            <person name="Heu S."/>
            <person name="Oh C.S."/>
        </authorList>
    </citation>
    <scope>NUCLEOTIDE SEQUENCE [LARGE SCALE GENOMIC DNA]</scope>
    <source>
        <strain evidence="4 5">1101</strain>
    </source>
</reference>
<name>A0AAE6XTL6_9MICO</name>
<gene>
    <name evidence="4" type="ORF">GW570_14690</name>
</gene>
<dbReference type="PROSITE" id="PS00135">
    <property type="entry name" value="TRYPSIN_SER"/>
    <property type="match status" value="1"/>
</dbReference>
<sequence>MLDLHTSFTARLFRLGIAAALALLICATPLIAIPSSAQAAGASRTSLPIVAGTKLTFSQPPHPGTYAADSYCTAGAVFKSTTYLSRLLPYSAASRYVLTAKHCGQVGADVSVGEDAVGKVIWASPDRDLELIKVDPEAHRNTHCGPTYGGASRCSVIQTFTPRAVGKIILDLPYTLNFERAIPIAGVGTPTNTTRICTSGYRTGPNCTFRLVNLPPREEEQAKARGQKVMRSESAGTDQGDSGGPVSDPSGVLFGIHHGSADPTRFANVGIYTPISEFLTEQPNYALAPAS</sequence>
<evidence type="ECO:0000259" key="3">
    <source>
        <dbReference type="Pfam" id="PF00089"/>
    </source>
</evidence>